<proteinExistence type="predicted"/>
<feature type="compositionally biased region" description="Basic and acidic residues" evidence="1">
    <location>
        <begin position="1517"/>
        <end position="1529"/>
    </location>
</feature>
<feature type="compositionally biased region" description="Polar residues" evidence="1">
    <location>
        <begin position="1246"/>
        <end position="1270"/>
    </location>
</feature>
<dbReference type="InterPro" id="IPR041966">
    <property type="entry name" value="LOTUS-like"/>
</dbReference>
<feature type="domain" description="HTH OST-type" evidence="2">
    <location>
        <begin position="1103"/>
        <end position="1177"/>
    </location>
</feature>
<dbReference type="InterPro" id="IPR024768">
    <property type="entry name" value="Marf1"/>
</dbReference>
<evidence type="ECO:0000256" key="1">
    <source>
        <dbReference type="SAM" id="MobiDB-lite"/>
    </source>
</evidence>
<feature type="region of interest" description="Disordered" evidence="1">
    <location>
        <begin position="447"/>
        <end position="592"/>
    </location>
</feature>
<feature type="compositionally biased region" description="Polar residues" evidence="1">
    <location>
        <begin position="1186"/>
        <end position="1203"/>
    </location>
</feature>
<dbReference type="Pfam" id="PF01936">
    <property type="entry name" value="NYN"/>
    <property type="match status" value="1"/>
</dbReference>
<name>A0ABP1BZ71_9BRYO</name>
<feature type="compositionally biased region" description="Basic and acidic residues" evidence="1">
    <location>
        <begin position="709"/>
        <end position="722"/>
    </location>
</feature>
<feature type="region of interest" description="Disordered" evidence="1">
    <location>
        <begin position="1397"/>
        <end position="1453"/>
    </location>
</feature>
<feature type="compositionally biased region" description="Polar residues" evidence="1">
    <location>
        <begin position="1539"/>
        <end position="1554"/>
    </location>
</feature>
<dbReference type="Gene3D" id="3.30.420.610">
    <property type="entry name" value="LOTUS domain-like"/>
    <property type="match status" value="2"/>
</dbReference>
<feature type="region of interest" description="Disordered" evidence="1">
    <location>
        <begin position="292"/>
        <end position="355"/>
    </location>
</feature>
<feature type="compositionally biased region" description="Polar residues" evidence="1">
    <location>
        <begin position="1428"/>
        <end position="1451"/>
    </location>
</feature>
<reference evidence="3" key="1">
    <citation type="submission" date="2024-03" db="EMBL/GenBank/DDBJ databases">
        <authorList>
            <consortium name="ELIXIR-Norway"/>
            <consortium name="Elixir Norway"/>
        </authorList>
    </citation>
    <scope>NUCLEOTIDE SEQUENCE</scope>
</reference>
<dbReference type="PROSITE" id="PS51644">
    <property type="entry name" value="HTH_OST"/>
    <property type="match status" value="3"/>
</dbReference>
<evidence type="ECO:0000313" key="3">
    <source>
        <dbReference type="EMBL" id="CAK9881754.1"/>
    </source>
</evidence>
<feature type="compositionally biased region" description="Basic and acidic residues" evidence="1">
    <location>
        <begin position="954"/>
        <end position="967"/>
    </location>
</feature>
<feature type="compositionally biased region" description="Polar residues" evidence="1">
    <location>
        <begin position="1397"/>
        <end position="1406"/>
    </location>
</feature>
<gene>
    <name evidence="3" type="ORF">CSSPJE1EN2_LOCUS23110</name>
</gene>
<feature type="compositionally biased region" description="Basic and acidic residues" evidence="1">
    <location>
        <begin position="536"/>
        <end position="554"/>
    </location>
</feature>
<dbReference type="CDD" id="cd10910">
    <property type="entry name" value="PIN_limkain_b1_N_like"/>
    <property type="match status" value="1"/>
</dbReference>
<dbReference type="Pfam" id="PF12872">
    <property type="entry name" value="OST-HTH"/>
    <property type="match status" value="3"/>
</dbReference>
<feature type="compositionally biased region" description="Basic and acidic residues" evidence="1">
    <location>
        <begin position="684"/>
        <end position="696"/>
    </location>
</feature>
<feature type="compositionally biased region" description="Polar residues" evidence="1">
    <location>
        <begin position="447"/>
        <end position="463"/>
    </location>
</feature>
<dbReference type="PANTHER" id="PTHR14379:SF3">
    <property type="entry name" value="MEIOSIS REGULATOR AND MRNA STABILITY FACTOR 1"/>
    <property type="match status" value="1"/>
</dbReference>
<sequence length="1607" mass="174000">MVTAVSFGALMMALRFGSKKRAAQLQDYATFFSHSSTAVLRIMSPGFYPGYRHWIHVKTIYSGKSATGLRGARSNLAPSLLSVQLSRILYQRSSLNFKLWTSTLVVHYGTGSDVVTKKKRAPPHLYGAGWEQGWEDVRISVWWDFENCHIPVGFEVHKVGYNIVSGLRTSGFKGPVSIAAYGDILQISRSAQEALTSTGIRLCHVPCGGKDSTDRALLVDLILWTVEHPPPAHLFLISGDRDFSDMLHRLRMKNYNILLACPSGGVVSPALLGAATHVWRWNSLVRGEGLQGAFSSLDPKPPDMTPPQNNGVPRTAPPDMVPPENNGVPRSAVPPISPPASPAQEESSSSAMHSKACELDTAGKTEQNKSVRGVPKYVLQKLERLFDSHPNGILLHDLQNHLIQQGIKFQRDFYGHGQIVPFLLAIPEVVKVEGPVKDKRSWTYLLTPTQRKTSSRPDSNTSADKADGSGGQPPSPLPQADVSHENLLSAGRTQRVSVEGSATAPPAQQPESPPSSSENDMGLLPSLPMSLSSAGKSKEESGTSKDIHNVKPKDSASPQVHPQSLELKPMPSASQEEQTHPMEGLGSSPTPAVLVDDVSQAHKSSFWASFIQAVRGWVRRREVSVERGQLRMRISKSDAIRAGTDAVVPEAPMTTFRPPSHSSSASKSLGGNDDTGHGCIGKVGEAEDAKSKENDRQALVGRGNEGQAEELRCKEKLSEESKQNVAIPAAAEESKGPTSEKLGTDAKDGDASVSVSKPEQQDPLEVRKAYWKALLFRMGRIQTTVVSSNLPDTSECKDLHVNEEELCEQTWNELLSQSEKAIPLTEESNPLLPQSDTKRTWNDFFFGPKKSKIHSLPSVMNEPVGVTTTKSAIEIEKRLVHQIERNDTNLSLDSPTDMMPSLSQKINLADFPTSSTELTSMSKVLVNETEMSQSQKKDPQSDGKMTGSSGSSSAEEKSQLQKKDSQADVKMTGSLGSSSIVVAPPPLAEGLLTSPSPSIVAEQGYPSFQQFQAWLGGFLERSIAHNPTVQRRGMDISDIKPAFEKEFGMKLDPRAYGFLKVKELVVAMPDIAEVVCPRHEQVFLFPVKSSAIRGRAKKSHRDLKNDCEQLLRKLLLENPQGIPASKLKPAFASHYDYVLDHRSEGYPRLSDLLRLMPDVVMITQSATGVQLLAASNQLRADYSIQTGSSFEPMTEGPKNTTSEELTDEGEESSCLQEELPPQALDDQSCSTIPSELEAPGLAPFNPGSQSSSIWETPLSSKESPLTQDQPCNRLQEPAGSCLLEKTVTIDEGEGSSGAQHSLVGKVETTIAVNAPDDPSPPHVKPLPEKSVLLMTVSSPSEEVDVERLSEETNVAEDFRWDSAESVMVTHPEHFAVLPEAAGEATDEKPVEIEDSLTQSETSTSGAVQLHGACPNSTGGVIAEKEETSVWNSSSNVSEIEADTPSSFQATESSDRSSFLEEEHCSTGEVANAVDGDIGISGGSQPLCGGDAHGSFTTHAGVNSFVNIDNRKNDVSEKDACYNSSEEHMPPAESLAMTREVSNTSESNFELSGSGSLEKVDTDVMAPASTSGQEDQAQEEDQASDVSSAPPIAAPKPVRKSLWQRLFE</sequence>
<organism evidence="3 4">
    <name type="scientific">Sphagnum jensenii</name>
    <dbReference type="NCBI Taxonomy" id="128206"/>
    <lineage>
        <taxon>Eukaryota</taxon>
        <taxon>Viridiplantae</taxon>
        <taxon>Streptophyta</taxon>
        <taxon>Embryophyta</taxon>
        <taxon>Bryophyta</taxon>
        <taxon>Sphagnophytina</taxon>
        <taxon>Sphagnopsida</taxon>
        <taxon>Sphagnales</taxon>
        <taxon>Sphagnaceae</taxon>
        <taxon>Sphagnum</taxon>
    </lineage>
</organism>
<feature type="domain" description="HTH OST-type" evidence="2">
    <location>
        <begin position="374"/>
        <end position="448"/>
    </location>
</feature>
<evidence type="ECO:0000313" key="4">
    <source>
        <dbReference type="Proteomes" id="UP001497522"/>
    </source>
</evidence>
<evidence type="ECO:0000259" key="2">
    <source>
        <dbReference type="PROSITE" id="PS51644"/>
    </source>
</evidence>
<dbReference type="CDD" id="cd08824">
    <property type="entry name" value="LOTUS"/>
    <property type="match status" value="2"/>
</dbReference>
<feature type="region of interest" description="Disordered" evidence="1">
    <location>
        <begin position="643"/>
        <end position="760"/>
    </location>
</feature>
<accession>A0ABP1BZ71</accession>
<feature type="compositionally biased region" description="Low complexity" evidence="1">
    <location>
        <begin position="342"/>
        <end position="351"/>
    </location>
</feature>
<feature type="compositionally biased region" description="Low complexity" evidence="1">
    <location>
        <begin position="514"/>
        <end position="533"/>
    </location>
</feature>
<feature type="region of interest" description="Disordered" evidence="1">
    <location>
        <begin position="1186"/>
        <end position="1270"/>
    </location>
</feature>
<dbReference type="InterPro" id="IPR021139">
    <property type="entry name" value="NYN"/>
</dbReference>
<dbReference type="Gene3D" id="3.40.50.1010">
    <property type="entry name" value="5'-nuclease"/>
    <property type="match status" value="1"/>
</dbReference>
<protein>
    <recommendedName>
        <fullName evidence="2">HTH OST-type domain-containing protein</fullName>
    </recommendedName>
</protein>
<dbReference type="InterPro" id="IPR025605">
    <property type="entry name" value="OST-HTH/LOTUS_dom"/>
</dbReference>
<feature type="region of interest" description="Disordered" evidence="1">
    <location>
        <begin position="1517"/>
        <end position="1607"/>
    </location>
</feature>
<feature type="domain" description="HTH OST-type" evidence="2">
    <location>
        <begin position="1007"/>
        <end position="1088"/>
    </location>
</feature>
<dbReference type="Proteomes" id="UP001497522">
    <property type="component" value="Chromosome 8"/>
</dbReference>
<dbReference type="PANTHER" id="PTHR14379">
    <property type="entry name" value="LIMKAIN B LKAP"/>
    <property type="match status" value="1"/>
</dbReference>
<dbReference type="EMBL" id="OZ023709">
    <property type="protein sequence ID" value="CAK9881754.1"/>
    <property type="molecule type" value="Genomic_DNA"/>
</dbReference>
<feature type="region of interest" description="Disordered" evidence="1">
    <location>
        <begin position="928"/>
        <end position="968"/>
    </location>
</feature>
<keyword evidence="4" id="KW-1185">Reference proteome</keyword>